<dbReference type="Pfam" id="PF18319">
    <property type="entry name" value="Zn_ribbon_PriA"/>
    <property type="match status" value="1"/>
</dbReference>
<dbReference type="GO" id="GO:0043138">
    <property type="term" value="F:3'-5' DNA helicase activity"/>
    <property type="evidence" value="ECO:0007669"/>
    <property type="project" value="UniProtKB-EC"/>
</dbReference>
<dbReference type="PANTHER" id="PTHR30580:SF0">
    <property type="entry name" value="PRIMOSOMAL PROTEIN N"/>
    <property type="match status" value="1"/>
</dbReference>
<evidence type="ECO:0000256" key="2">
    <source>
        <dbReference type="ARBA" id="ARBA00022705"/>
    </source>
</evidence>
<accession>A0A6G5QIK0</accession>
<dbReference type="Pfam" id="PF18074">
    <property type="entry name" value="PriA_C"/>
    <property type="match status" value="1"/>
</dbReference>
<comment type="function">
    <text evidence="12">Initiates the restart of stalled replication forks, which reloads the replicative helicase on sites other than the origin of replication. Recognizes and binds to abandoned replication forks and remodels them to uncover a helicase loading site. Promotes assembly of the primosome at these replication forks.</text>
</comment>
<keyword evidence="4 12" id="KW-0547">Nucleotide-binding</keyword>
<dbReference type="SMART" id="SM00490">
    <property type="entry name" value="HELICc"/>
    <property type="match status" value="1"/>
</dbReference>
<dbReference type="GO" id="GO:0005524">
    <property type="term" value="F:ATP binding"/>
    <property type="evidence" value="ECO:0007669"/>
    <property type="project" value="UniProtKB-UniRule"/>
</dbReference>
<comment type="similarity">
    <text evidence="12">Belongs to the helicase family. PriA subfamily.</text>
</comment>
<evidence type="ECO:0000256" key="6">
    <source>
        <dbReference type="ARBA" id="ARBA00022806"/>
    </source>
</evidence>
<evidence type="ECO:0000256" key="7">
    <source>
        <dbReference type="ARBA" id="ARBA00022833"/>
    </source>
</evidence>
<dbReference type="EC" id="5.6.2.4" evidence="12"/>
<dbReference type="NCBIfam" id="NF004069">
    <property type="entry name" value="PRK05580.2-1"/>
    <property type="match status" value="1"/>
</dbReference>
<keyword evidence="2 12" id="KW-0235">DNA replication</keyword>
<dbReference type="Pfam" id="PF00271">
    <property type="entry name" value="Helicase_C"/>
    <property type="match status" value="1"/>
</dbReference>
<evidence type="ECO:0000313" key="16">
    <source>
        <dbReference type="Proteomes" id="UP000503264"/>
    </source>
</evidence>
<keyword evidence="9 12" id="KW-0238">DNA-binding</keyword>
<dbReference type="InterPro" id="IPR027417">
    <property type="entry name" value="P-loop_NTPase"/>
</dbReference>
<evidence type="ECO:0000259" key="13">
    <source>
        <dbReference type="PROSITE" id="PS51192"/>
    </source>
</evidence>
<dbReference type="HAMAP" id="MF_00983">
    <property type="entry name" value="PriA"/>
    <property type="match status" value="1"/>
</dbReference>
<evidence type="ECO:0000256" key="11">
    <source>
        <dbReference type="ARBA" id="ARBA00048988"/>
    </source>
</evidence>
<protein>
    <recommendedName>
        <fullName evidence="12">Replication restart protein PriA</fullName>
    </recommendedName>
    <alternativeName>
        <fullName evidence="12">ATP-dependent DNA helicase PriA</fullName>
        <ecNumber evidence="12">5.6.2.4</ecNumber>
    </alternativeName>
    <alternativeName>
        <fullName evidence="12">DNA 3'-5' helicase PriA</fullName>
    </alternativeName>
</protein>
<dbReference type="AlphaFoldDB" id="A0A6G5QIK0"/>
<keyword evidence="7 12" id="KW-0862">Zinc</keyword>
<evidence type="ECO:0000256" key="4">
    <source>
        <dbReference type="ARBA" id="ARBA00022741"/>
    </source>
</evidence>
<dbReference type="InterPro" id="IPR011545">
    <property type="entry name" value="DEAD/DEAH_box_helicase_dom"/>
</dbReference>
<dbReference type="GO" id="GO:0008270">
    <property type="term" value="F:zinc ion binding"/>
    <property type="evidence" value="ECO:0007669"/>
    <property type="project" value="UniProtKB-UniRule"/>
</dbReference>
<dbReference type="FunFam" id="3.40.50.300:FF:000489">
    <property type="entry name" value="Primosome assembly protein PriA"/>
    <property type="match status" value="1"/>
</dbReference>
<dbReference type="InterPro" id="IPR040498">
    <property type="entry name" value="PriA_CRR"/>
</dbReference>
<dbReference type="GO" id="GO:1990077">
    <property type="term" value="C:primosome complex"/>
    <property type="evidence" value="ECO:0007669"/>
    <property type="project" value="UniProtKB-UniRule"/>
</dbReference>
<evidence type="ECO:0000256" key="1">
    <source>
        <dbReference type="ARBA" id="ARBA00022515"/>
    </source>
</evidence>
<dbReference type="Gene3D" id="3.40.1440.60">
    <property type="entry name" value="PriA, 3(prime) DNA-binding domain"/>
    <property type="match status" value="1"/>
</dbReference>
<organism evidence="15 16">
    <name type="scientific">Campylobacter mucosalis CCUG 21559</name>
    <dbReference type="NCBI Taxonomy" id="1032067"/>
    <lineage>
        <taxon>Bacteria</taxon>
        <taxon>Pseudomonadati</taxon>
        <taxon>Campylobacterota</taxon>
        <taxon>Epsilonproteobacteria</taxon>
        <taxon>Campylobacterales</taxon>
        <taxon>Campylobacteraceae</taxon>
        <taxon>Campylobacter</taxon>
    </lineage>
</organism>
<feature type="binding site" evidence="12">
    <location>
        <position position="338"/>
    </location>
    <ligand>
        <name>Zn(2+)</name>
        <dbReference type="ChEBI" id="CHEBI:29105"/>
        <label>1</label>
    </ligand>
</feature>
<evidence type="ECO:0000256" key="8">
    <source>
        <dbReference type="ARBA" id="ARBA00022840"/>
    </source>
</evidence>
<evidence type="ECO:0000256" key="12">
    <source>
        <dbReference type="HAMAP-Rule" id="MF_00983"/>
    </source>
</evidence>
<comment type="cofactor">
    <cofactor evidence="12">
        <name>Zn(2+)</name>
        <dbReference type="ChEBI" id="CHEBI:29105"/>
    </cofactor>
    <text evidence="12">Binds 2 zinc ions per subunit.</text>
</comment>
<dbReference type="Gene3D" id="3.40.50.300">
    <property type="entry name" value="P-loop containing nucleotide triphosphate hydrolases"/>
    <property type="match status" value="2"/>
</dbReference>
<comment type="catalytic activity">
    <reaction evidence="12">
        <text>Couples ATP hydrolysis with the unwinding of duplex DNA by translocating in the 3'-5' direction.</text>
        <dbReference type="EC" id="5.6.2.4"/>
    </reaction>
</comment>
<dbReference type="PANTHER" id="PTHR30580">
    <property type="entry name" value="PRIMOSOMAL PROTEIN N"/>
    <property type="match status" value="1"/>
</dbReference>
<dbReference type="InterPro" id="IPR041236">
    <property type="entry name" value="PriA_C"/>
</dbReference>
<feature type="binding site" evidence="12">
    <location>
        <position position="347"/>
    </location>
    <ligand>
        <name>Zn(2+)</name>
        <dbReference type="ChEBI" id="CHEBI:29105"/>
        <label>2</label>
    </ligand>
</feature>
<dbReference type="GO" id="GO:0006270">
    <property type="term" value="P:DNA replication initiation"/>
    <property type="evidence" value="ECO:0007669"/>
    <property type="project" value="TreeGrafter"/>
</dbReference>
<sequence>MYYYKVSFLGRNLNALTYQSVEKIKPFQSVIAPLNHKPTQGYVIKECEKPEFKTLDIAEILPLFLTDMQALMAEFISYYYTCTLGVSLGLFEPMQKEAKALAKVENLKTPNLNQSQMDAQNFISENKNSLIFGDTGSGKSEIYISQIAKTLQNGKNALFLMPEISLTPQMQTRLEGYFGTSVAVWHSKITQKRKSEILQGLHDGKIRLVAGARSALFLPIQNLGVIVVDEEHDDSYKNSNSRPHYNARDLALFLSSKFDIKVILGSATPCATSFYKQKSFRLKGTFFNSQKSYIYDESPTTLSPLIKSEIAKSLSQKKQAIICLPTRANFKYLSCKSCGSTIKCPFCSVGMSYYKSKNLLKCQYCEYKMPVLKSCEKCGSDMIEARKIGTSELLEQLKNEFANAKIAKFDRDEITTQSKLVKALKEFNEGKIDILVGTQMLSKGHDYHNVDLAVIMGIDELLAYPDFRARERTLALAMQVAGRAGRAGVGRVVIQSMQRDFFEQFLNNYEAFLEDELTYREPLYPPFARLLRLIISHKNEKIAVAELNSSLAKISNLQERLNFQTIGYGKCTLERIGDKFRYEILLRTNENTHVLAEVAKSCVSEICDVDIDPINFS</sequence>
<dbReference type="InterPro" id="IPR042115">
    <property type="entry name" value="PriA_3primeBD_sf"/>
</dbReference>
<dbReference type="PROSITE" id="PS51194">
    <property type="entry name" value="HELICASE_CTER"/>
    <property type="match status" value="1"/>
</dbReference>
<comment type="catalytic activity">
    <reaction evidence="11 12">
        <text>ATP + H2O = ADP + phosphate + H(+)</text>
        <dbReference type="Rhea" id="RHEA:13065"/>
        <dbReference type="ChEBI" id="CHEBI:15377"/>
        <dbReference type="ChEBI" id="CHEBI:15378"/>
        <dbReference type="ChEBI" id="CHEBI:30616"/>
        <dbReference type="ChEBI" id="CHEBI:43474"/>
        <dbReference type="ChEBI" id="CHEBI:456216"/>
        <dbReference type="EC" id="5.6.2.4"/>
    </reaction>
</comment>
<dbReference type="GO" id="GO:0003677">
    <property type="term" value="F:DNA binding"/>
    <property type="evidence" value="ECO:0007669"/>
    <property type="project" value="UniProtKB-UniRule"/>
</dbReference>
<evidence type="ECO:0000259" key="14">
    <source>
        <dbReference type="PROSITE" id="PS51194"/>
    </source>
</evidence>
<dbReference type="EMBL" id="CP012542">
    <property type="protein sequence ID" value="QCD45316.1"/>
    <property type="molecule type" value="Genomic_DNA"/>
</dbReference>
<gene>
    <name evidence="12 15" type="primary">priA</name>
    <name evidence="15" type="ORF">CMUC_1566</name>
</gene>
<dbReference type="InterPro" id="IPR005259">
    <property type="entry name" value="PriA"/>
</dbReference>
<dbReference type="InterPro" id="IPR001650">
    <property type="entry name" value="Helicase_C-like"/>
</dbReference>
<dbReference type="NCBIfam" id="TIGR00595">
    <property type="entry name" value="priA"/>
    <property type="match status" value="1"/>
</dbReference>
<dbReference type="SUPFAM" id="SSF52540">
    <property type="entry name" value="P-loop containing nucleoside triphosphate hydrolases"/>
    <property type="match status" value="1"/>
</dbReference>
<keyword evidence="8 12" id="KW-0067">ATP-binding</keyword>
<dbReference type="GO" id="GO:0006310">
    <property type="term" value="P:DNA recombination"/>
    <property type="evidence" value="ECO:0007669"/>
    <property type="project" value="InterPro"/>
</dbReference>
<dbReference type="Pfam" id="PF00270">
    <property type="entry name" value="DEAD"/>
    <property type="match status" value="1"/>
</dbReference>
<name>A0A6G5QIK0_9BACT</name>
<feature type="binding site" evidence="12">
    <location>
        <position position="375"/>
    </location>
    <ligand>
        <name>Zn(2+)</name>
        <dbReference type="ChEBI" id="CHEBI:29105"/>
        <label>1</label>
    </ligand>
</feature>
<dbReference type="GO" id="GO:0006302">
    <property type="term" value="P:double-strand break repair"/>
    <property type="evidence" value="ECO:0007669"/>
    <property type="project" value="InterPro"/>
</dbReference>
<evidence type="ECO:0000256" key="3">
    <source>
        <dbReference type="ARBA" id="ARBA00022723"/>
    </source>
</evidence>
<evidence type="ECO:0000256" key="9">
    <source>
        <dbReference type="ARBA" id="ARBA00023125"/>
    </source>
</evidence>
<feature type="binding site" evidence="12">
    <location>
        <position position="365"/>
    </location>
    <ligand>
        <name>Zn(2+)</name>
        <dbReference type="ChEBI" id="CHEBI:29105"/>
        <label>2</label>
    </ligand>
</feature>
<reference evidence="15 16" key="1">
    <citation type="submission" date="2016-07" db="EMBL/GenBank/DDBJ databases">
        <title>Comparative genomics of the Campylobacter concisus group.</title>
        <authorList>
            <person name="Miller W.G."/>
            <person name="Yee E."/>
            <person name="Chapman M.H."/>
            <person name="Huynh S."/>
            <person name="Bono J.L."/>
            <person name="On S.L.W."/>
            <person name="StLeger J."/>
            <person name="Foster G."/>
            <person name="Parker C.T."/>
        </authorList>
    </citation>
    <scope>NUCLEOTIDE SEQUENCE [LARGE SCALE GENOMIC DNA]</scope>
    <source>
        <strain evidence="15 16">CCUG 21559</strain>
    </source>
</reference>
<evidence type="ECO:0000313" key="15">
    <source>
        <dbReference type="EMBL" id="QCD45316.1"/>
    </source>
</evidence>
<dbReference type="Proteomes" id="UP000503264">
    <property type="component" value="Chromosome"/>
</dbReference>
<keyword evidence="1 12" id="KW-0639">Primosome</keyword>
<comment type="subunit">
    <text evidence="12">Component of the replication restart primosome.</text>
</comment>
<dbReference type="RefSeq" id="WP_171994089.1">
    <property type="nucleotide sequence ID" value="NZ_CP012542.1"/>
</dbReference>
<feature type="binding site" evidence="12">
    <location>
        <position position="344"/>
    </location>
    <ligand>
        <name>Zn(2+)</name>
        <dbReference type="ChEBI" id="CHEBI:29105"/>
        <label>2</label>
    </ligand>
</feature>
<dbReference type="GO" id="GO:0016787">
    <property type="term" value="F:hydrolase activity"/>
    <property type="evidence" value="ECO:0007669"/>
    <property type="project" value="UniProtKB-KW"/>
</dbReference>
<feature type="binding site" evidence="12">
    <location>
        <position position="335"/>
    </location>
    <ligand>
        <name>Zn(2+)</name>
        <dbReference type="ChEBI" id="CHEBI:29105"/>
        <label>1</label>
    </ligand>
</feature>
<dbReference type="SMART" id="SM00487">
    <property type="entry name" value="DEXDc"/>
    <property type="match status" value="1"/>
</dbReference>
<proteinExistence type="inferred from homology"/>
<dbReference type="PROSITE" id="PS51192">
    <property type="entry name" value="HELICASE_ATP_BIND_1"/>
    <property type="match status" value="1"/>
</dbReference>
<evidence type="ECO:0000256" key="5">
    <source>
        <dbReference type="ARBA" id="ARBA00022801"/>
    </source>
</evidence>
<dbReference type="InterPro" id="IPR014001">
    <property type="entry name" value="Helicase_ATP-bd"/>
</dbReference>
<keyword evidence="10 12" id="KW-0413">Isomerase</keyword>
<feature type="binding site" evidence="12">
    <location>
        <position position="378"/>
    </location>
    <ligand>
        <name>Zn(2+)</name>
        <dbReference type="ChEBI" id="CHEBI:29105"/>
        <label>1</label>
    </ligand>
</feature>
<feature type="binding site" evidence="12">
    <location>
        <position position="362"/>
    </location>
    <ligand>
        <name>Zn(2+)</name>
        <dbReference type="ChEBI" id="CHEBI:29105"/>
        <label>2</label>
    </ligand>
</feature>
<keyword evidence="3 12" id="KW-0479">Metal-binding</keyword>
<keyword evidence="5 12" id="KW-0378">Hydrolase</keyword>
<feature type="domain" description="Helicase C-terminal" evidence="14">
    <location>
        <begin position="370"/>
        <end position="531"/>
    </location>
</feature>
<dbReference type="GO" id="GO:0006269">
    <property type="term" value="P:DNA replication, synthesis of primer"/>
    <property type="evidence" value="ECO:0007669"/>
    <property type="project" value="UniProtKB-KW"/>
</dbReference>
<keyword evidence="16" id="KW-1185">Reference proteome</keyword>
<evidence type="ECO:0000256" key="10">
    <source>
        <dbReference type="ARBA" id="ARBA00023235"/>
    </source>
</evidence>
<keyword evidence="6 12" id="KW-0347">Helicase</keyword>
<feature type="domain" description="Helicase ATP-binding" evidence="13">
    <location>
        <begin position="120"/>
        <end position="287"/>
    </location>
</feature>